<keyword evidence="2" id="KW-0472">Membrane</keyword>
<feature type="region of interest" description="Disordered" evidence="1">
    <location>
        <begin position="445"/>
        <end position="497"/>
    </location>
</feature>
<organism evidence="3">
    <name type="scientific">Chromera velia CCMP2878</name>
    <dbReference type="NCBI Taxonomy" id="1169474"/>
    <lineage>
        <taxon>Eukaryota</taxon>
        <taxon>Sar</taxon>
        <taxon>Alveolata</taxon>
        <taxon>Colpodellida</taxon>
        <taxon>Chromeraceae</taxon>
        <taxon>Chromera</taxon>
    </lineage>
</organism>
<evidence type="ECO:0000313" key="3">
    <source>
        <dbReference type="EMBL" id="CEM07835.1"/>
    </source>
</evidence>
<feature type="transmembrane region" description="Helical" evidence="2">
    <location>
        <begin position="223"/>
        <end position="246"/>
    </location>
</feature>
<evidence type="ECO:0000256" key="2">
    <source>
        <dbReference type="SAM" id="Phobius"/>
    </source>
</evidence>
<sequence length="497" mass="54681">MQKVKGTKSRRQRQSYDDAEGLLLNVGVVSALVLSFVFGLYLTVTIEENLRGDFFSFLIDSGLKSSCQSATDNIVDLSIRTIENSQPEFNWTLELRPGELYDVKAAAQSITQRNVDNPGRSSDVKFADPDVAVVGDILFTNVPNEIFTAWMNIRLRPIKDDIFYTCEEVRATSSVQMLLQGLACGVFLTFSLLTSVFLYFSLAWSECREDGSKFQTWWTTGKWLVMLSMFFLVLGVVLFFTTTASISYKRFPSVSMTDEQTLFQLVYVLVPSLFASGLIAIFAAVTTTDWFRKCCRSCGGLLRLKQERALGDASHLVRRFAETSTANLVMQLIKKNTGETEPSDTAIALFLAKWAVAKIEGDGPSELVAALSQPRQTEADAEKDAQELREKIDTVLSYTAGEDNEEAHDRWFVNSTCLECVGEGAAAHSCNTHVRVREVYSEVKNAAQKDGGDPSSGGKTEKAHVPEGNGAESDGAVHVAPPGTVPCPDSDHDMPAV</sequence>
<keyword evidence="2" id="KW-1133">Transmembrane helix</keyword>
<feature type="transmembrane region" description="Helical" evidence="2">
    <location>
        <begin position="21"/>
        <end position="44"/>
    </location>
</feature>
<reference evidence="3" key="1">
    <citation type="submission" date="2014-11" db="EMBL/GenBank/DDBJ databases">
        <authorList>
            <person name="Otto D Thomas"/>
            <person name="Naeem Raeece"/>
        </authorList>
    </citation>
    <scope>NUCLEOTIDE SEQUENCE</scope>
</reference>
<evidence type="ECO:0000256" key="1">
    <source>
        <dbReference type="SAM" id="MobiDB-lite"/>
    </source>
</evidence>
<dbReference type="VEuPathDB" id="CryptoDB:Cvel_15373"/>
<dbReference type="EMBL" id="CDMZ01000148">
    <property type="protein sequence ID" value="CEM07835.1"/>
    <property type="molecule type" value="Genomic_DNA"/>
</dbReference>
<accession>A0A0G4F6F8</accession>
<dbReference type="AlphaFoldDB" id="A0A0G4F6F8"/>
<keyword evidence="2" id="KW-0812">Transmembrane</keyword>
<feature type="transmembrane region" description="Helical" evidence="2">
    <location>
        <begin position="266"/>
        <end position="286"/>
    </location>
</feature>
<protein>
    <submittedName>
        <fullName evidence="3">Uncharacterized protein</fullName>
    </submittedName>
</protein>
<feature type="transmembrane region" description="Helical" evidence="2">
    <location>
        <begin position="177"/>
        <end position="202"/>
    </location>
</feature>
<proteinExistence type="predicted"/>
<name>A0A0G4F6F8_9ALVE</name>
<gene>
    <name evidence="3" type="ORF">Cvel_15373</name>
</gene>